<dbReference type="PROSITE" id="PS51670">
    <property type="entry name" value="SHKT"/>
    <property type="match status" value="1"/>
</dbReference>
<reference evidence="7 8" key="1">
    <citation type="submission" date="2024-11" db="EMBL/GenBank/DDBJ databases">
        <title>Adaptive evolution of stress response genes in parasites aligns with host niche diversity.</title>
        <authorList>
            <person name="Hahn C."/>
            <person name="Resl P."/>
        </authorList>
    </citation>
    <scope>NUCLEOTIDE SEQUENCE [LARGE SCALE GENOMIC DNA]</scope>
    <source>
        <strain evidence="7">EGGRZ-B1_66</strain>
        <tissue evidence="7">Body</tissue>
    </source>
</reference>
<evidence type="ECO:0000313" key="7">
    <source>
        <dbReference type="EMBL" id="KAL3317407.1"/>
    </source>
</evidence>
<dbReference type="InterPro" id="IPR001846">
    <property type="entry name" value="VWF_type-D"/>
</dbReference>
<dbReference type="Pfam" id="PF00094">
    <property type="entry name" value="VWD"/>
    <property type="match status" value="1"/>
</dbReference>
<evidence type="ECO:0000256" key="2">
    <source>
        <dbReference type="ARBA" id="ARBA00023180"/>
    </source>
</evidence>
<dbReference type="SUPFAM" id="SSF57567">
    <property type="entry name" value="Serine protease inhibitors"/>
    <property type="match status" value="1"/>
</dbReference>
<dbReference type="Pfam" id="PF01549">
    <property type="entry name" value="ShK"/>
    <property type="match status" value="1"/>
</dbReference>
<dbReference type="Proteomes" id="UP001626550">
    <property type="component" value="Unassembled WGS sequence"/>
</dbReference>
<evidence type="ECO:0000256" key="4">
    <source>
        <dbReference type="SAM" id="SignalP"/>
    </source>
</evidence>
<dbReference type="Gene3D" id="2.10.25.10">
    <property type="entry name" value="Laminin"/>
    <property type="match status" value="1"/>
</dbReference>
<feature type="signal peptide" evidence="4">
    <location>
        <begin position="1"/>
        <end position="27"/>
    </location>
</feature>
<protein>
    <recommendedName>
        <fullName evidence="9">VWFD domain-containing protein</fullName>
    </recommendedName>
</protein>
<gene>
    <name evidence="7" type="ORF">Ciccas_003940</name>
</gene>
<name>A0ABD2QDU4_9PLAT</name>
<feature type="domain" description="ShKT" evidence="6">
    <location>
        <begin position="411"/>
        <end position="447"/>
    </location>
</feature>
<dbReference type="InterPro" id="IPR002919">
    <property type="entry name" value="TIL_dom"/>
</dbReference>
<comment type="caution">
    <text evidence="7">The sequence shown here is derived from an EMBL/GenBank/DDBJ whole genome shotgun (WGS) entry which is preliminary data.</text>
</comment>
<dbReference type="SMART" id="SM00832">
    <property type="entry name" value="C8"/>
    <property type="match status" value="1"/>
</dbReference>
<dbReference type="InterPro" id="IPR003582">
    <property type="entry name" value="ShKT_dom"/>
</dbReference>
<evidence type="ECO:0000259" key="6">
    <source>
        <dbReference type="PROSITE" id="PS51670"/>
    </source>
</evidence>
<evidence type="ECO:0008006" key="9">
    <source>
        <dbReference type="Google" id="ProtNLM"/>
    </source>
</evidence>
<keyword evidence="1" id="KW-1015">Disulfide bond</keyword>
<dbReference type="Pfam" id="PF08742">
    <property type="entry name" value="C8"/>
    <property type="match status" value="1"/>
</dbReference>
<keyword evidence="2" id="KW-0325">Glycoprotein</keyword>
<evidence type="ECO:0000259" key="5">
    <source>
        <dbReference type="PROSITE" id="PS51233"/>
    </source>
</evidence>
<keyword evidence="4" id="KW-0732">Signal</keyword>
<dbReference type="PANTHER" id="PTHR11339">
    <property type="entry name" value="EXTRACELLULAR MATRIX GLYCOPROTEIN RELATED"/>
    <property type="match status" value="1"/>
</dbReference>
<dbReference type="CDD" id="cd19941">
    <property type="entry name" value="TIL"/>
    <property type="match status" value="1"/>
</dbReference>
<dbReference type="InterPro" id="IPR050780">
    <property type="entry name" value="Mucin_vWF_Thrombospondin_sf"/>
</dbReference>
<dbReference type="SMART" id="SM00254">
    <property type="entry name" value="ShKT"/>
    <property type="match status" value="2"/>
</dbReference>
<proteinExistence type="predicted"/>
<evidence type="ECO:0000313" key="8">
    <source>
        <dbReference type="Proteomes" id="UP001626550"/>
    </source>
</evidence>
<organism evidence="7 8">
    <name type="scientific">Cichlidogyrus casuarinus</name>
    <dbReference type="NCBI Taxonomy" id="1844966"/>
    <lineage>
        <taxon>Eukaryota</taxon>
        <taxon>Metazoa</taxon>
        <taxon>Spiralia</taxon>
        <taxon>Lophotrochozoa</taxon>
        <taxon>Platyhelminthes</taxon>
        <taxon>Monogenea</taxon>
        <taxon>Monopisthocotylea</taxon>
        <taxon>Dactylogyridea</taxon>
        <taxon>Ancyrocephalidae</taxon>
        <taxon>Cichlidogyrus</taxon>
    </lineage>
</organism>
<dbReference type="SMART" id="SM00216">
    <property type="entry name" value="VWD"/>
    <property type="match status" value="1"/>
</dbReference>
<dbReference type="EMBL" id="JBJKFK010000387">
    <property type="protein sequence ID" value="KAL3317407.1"/>
    <property type="molecule type" value="Genomic_DNA"/>
</dbReference>
<comment type="caution">
    <text evidence="3">Lacks conserved residue(s) required for the propagation of feature annotation.</text>
</comment>
<keyword evidence="8" id="KW-1185">Reference proteome</keyword>
<feature type="chain" id="PRO_5044787898" description="VWFD domain-containing protein" evidence="4">
    <location>
        <begin position="28"/>
        <end position="540"/>
    </location>
</feature>
<dbReference type="Pfam" id="PF01826">
    <property type="entry name" value="TIL"/>
    <property type="match status" value="1"/>
</dbReference>
<dbReference type="InterPro" id="IPR014853">
    <property type="entry name" value="VWF/SSPO/ZAN-like_Cys-rich_dom"/>
</dbReference>
<dbReference type="AlphaFoldDB" id="A0ABD2QDU4"/>
<evidence type="ECO:0000256" key="3">
    <source>
        <dbReference type="PROSITE-ProRule" id="PRU01005"/>
    </source>
</evidence>
<dbReference type="PROSITE" id="PS51233">
    <property type="entry name" value="VWFD"/>
    <property type="match status" value="1"/>
</dbReference>
<feature type="domain" description="VWFD" evidence="5">
    <location>
        <begin position="80"/>
        <end position="260"/>
    </location>
</feature>
<dbReference type="InterPro" id="IPR036084">
    <property type="entry name" value="Ser_inhib-like_sf"/>
</dbReference>
<sequence length="540" mass="60532">MKSSVRTGKLLLSFLVIVGFQIANLHAETCPRAKVVKGECIRGERLEHITWYAQNAYGTCVEKNQTQSKPCSILPGENFCQCAIVGDPHYRTFNGHMIHFFGNCTYSLAESKETHGECAFKIRGKNEHRHGNLRVSYLRYITVEMADKKITLHQFGRVFIDGVIASLPVEVNKDIQIFHSGTMVDLVSKKCGVVVSFDGNSNGYVMVSKDYRGKITKQGVDVSGKPDKFNLIGNSYSIESTLDGAHACKPAQPLPQNFCTNDQEEKLVKPTTQCGALLDAAGPFSACLDKVNAEQLYESCKIDICANANNAEALTRARCELFKAMEEQCSMKGISGLQWRAALNCPLQCGKNKVYSAKMDPCPKTCENHFFGTRKQCYDLPSQEGCECKPGYILDGMLCVKPSQCQCLEGCRDTGSKSDCKTWVAEGKCTKFPRLMKHVCRASCKFCVEEVTDVCVDRISSERCEKYRHEGKCDDKFYKMACGLTCHPFTCREYSFQFCLYGSNSSLQITFVCYFSLRQETYDPESHTDIMDKKTRKVHS</sequence>
<evidence type="ECO:0000256" key="1">
    <source>
        <dbReference type="ARBA" id="ARBA00023157"/>
    </source>
</evidence>
<accession>A0ABD2QDU4</accession>